<name>A0A317F8B8_9PROT</name>
<dbReference type="AlphaFoldDB" id="A0A317F8B8"/>
<dbReference type="PANTHER" id="PTHR30332:SF17">
    <property type="entry name" value="TYPE IV PILIATION SYSTEM PROTEIN DR_0774-RELATED"/>
    <property type="match status" value="1"/>
</dbReference>
<feature type="domain" description="BON" evidence="4">
    <location>
        <begin position="179"/>
        <end position="238"/>
    </location>
</feature>
<protein>
    <submittedName>
        <fullName evidence="6">Pilus assembly protein</fullName>
    </submittedName>
</protein>
<dbReference type="InterPro" id="IPR004846">
    <property type="entry name" value="T2SS/T3SS_dom"/>
</dbReference>
<proteinExistence type="inferred from homology"/>
<sequence length="541" mass="55772">MRPLSIPLLALALAPLLAPAPAAAQVPSLRPEALAATPLGAVPAQATIPPAIPPRNFAQAPLRPLQDRTAAEPAATPAPAAPVPLRLEAGTGRLLTLPGAATTVIAADPRVARVQPSSPTSVFIMAVDNGRTTVVATNDVGRPVAEYDVTVYGGRVQGERGPGGERAAAPAARPLNPRQIESQIRSLMSGPGRVQVRAAGRALVLSGTVSTAAEARRIEAIARGMANADTEIVNEIGVLSAIQVNIRVRVAEISRDLTRQFGFNWAALGNPGNWAYGIASGAAAGPLNAVIGGAIGSGVAGASPQRLGLRFNDGTNDINGIIDALAADNLVSILAEPNLTAQSGEVASFLAGGEFPIPVAGSGADGNNSVTIEFKTFGVSLAFVPIVLGNDRLTLRVRPEVSELSEQGAISLPLAGGTIRIPALSVRRAETTIELGSGQSFAIAGLLQRNTAQLTEGVNGLTDIPVLGALFRSDRFQRRETELVIIVTPYLVQPVSNPTALAAPTDNFRPATSLERILMQRQVSAVPPGAPIPPGLGFRFE</sequence>
<organism evidence="6 7">
    <name type="scientific">Falsiroseomonas bella</name>
    <dbReference type="NCBI Taxonomy" id="2184016"/>
    <lineage>
        <taxon>Bacteria</taxon>
        <taxon>Pseudomonadati</taxon>
        <taxon>Pseudomonadota</taxon>
        <taxon>Alphaproteobacteria</taxon>
        <taxon>Acetobacterales</taxon>
        <taxon>Roseomonadaceae</taxon>
        <taxon>Falsiroseomonas</taxon>
    </lineage>
</organism>
<evidence type="ECO:0000259" key="3">
    <source>
        <dbReference type="Pfam" id="PF00263"/>
    </source>
</evidence>
<comment type="similarity">
    <text evidence="1">Belongs to the bacterial secretin family.</text>
</comment>
<evidence type="ECO:0000313" key="7">
    <source>
        <dbReference type="Proteomes" id="UP000245765"/>
    </source>
</evidence>
<evidence type="ECO:0000259" key="5">
    <source>
        <dbReference type="Pfam" id="PF13629"/>
    </source>
</evidence>
<evidence type="ECO:0000256" key="1">
    <source>
        <dbReference type="RuleBase" id="RU004003"/>
    </source>
</evidence>
<dbReference type="EMBL" id="QGNA01000008">
    <property type="protein sequence ID" value="PWS34199.1"/>
    <property type="molecule type" value="Genomic_DNA"/>
</dbReference>
<dbReference type="GO" id="GO:0009306">
    <property type="term" value="P:protein secretion"/>
    <property type="evidence" value="ECO:0007669"/>
    <property type="project" value="InterPro"/>
</dbReference>
<keyword evidence="7" id="KW-1185">Reference proteome</keyword>
<dbReference type="InterPro" id="IPR001775">
    <property type="entry name" value="GspD/PilQ"/>
</dbReference>
<dbReference type="PANTHER" id="PTHR30332">
    <property type="entry name" value="PROBABLE GENERAL SECRETION PATHWAY PROTEIN D"/>
    <property type="match status" value="1"/>
</dbReference>
<dbReference type="InterPro" id="IPR050810">
    <property type="entry name" value="Bact_Secretion_Sys_Channel"/>
</dbReference>
<feature type="domain" description="Pilus formation protein N-terminal" evidence="5">
    <location>
        <begin position="84"/>
        <end position="151"/>
    </location>
</feature>
<dbReference type="RefSeq" id="WP_109873568.1">
    <property type="nucleotide sequence ID" value="NZ_QGNA01000008.1"/>
</dbReference>
<accession>A0A317F8B8</accession>
<dbReference type="InterPro" id="IPR032789">
    <property type="entry name" value="T2SS-T3SS_pil_N"/>
</dbReference>
<feature type="signal peptide" evidence="2">
    <location>
        <begin position="1"/>
        <end position="24"/>
    </location>
</feature>
<feature type="chain" id="PRO_5016399261" evidence="2">
    <location>
        <begin position="25"/>
        <end position="541"/>
    </location>
</feature>
<reference evidence="7" key="1">
    <citation type="submission" date="2018-05" db="EMBL/GenBank/DDBJ databases">
        <authorList>
            <person name="Du Z."/>
            <person name="Wang X."/>
        </authorList>
    </citation>
    <scope>NUCLEOTIDE SEQUENCE [LARGE SCALE GENOMIC DNA]</scope>
    <source>
        <strain evidence="7">CQN31</strain>
    </source>
</reference>
<evidence type="ECO:0000256" key="2">
    <source>
        <dbReference type="SAM" id="SignalP"/>
    </source>
</evidence>
<dbReference type="PRINTS" id="PR00811">
    <property type="entry name" value="BCTERIALGSPD"/>
</dbReference>
<dbReference type="OrthoDB" id="9775455at2"/>
<dbReference type="Pfam" id="PF04972">
    <property type="entry name" value="BON"/>
    <property type="match status" value="1"/>
</dbReference>
<dbReference type="Pfam" id="PF00263">
    <property type="entry name" value="Secretin"/>
    <property type="match status" value="1"/>
</dbReference>
<dbReference type="Proteomes" id="UP000245765">
    <property type="component" value="Unassembled WGS sequence"/>
</dbReference>
<keyword evidence="2" id="KW-0732">Signal</keyword>
<feature type="domain" description="Type II/III secretion system secretin-like" evidence="3">
    <location>
        <begin position="324"/>
        <end position="492"/>
    </location>
</feature>
<evidence type="ECO:0000259" key="4">
    <source>
        <dbReference type="Pfam" id="PF04972"/>
    </source>
</evidence>
<evidence type="ECO:0000313" key="6">
    <source>
        <dbReference type="EMBL" id="PWS34199.1"/>
    </source>
</evidence>
<comment type="caution">
    <text evidence="6">The sequence shown here is derived from an EMBL/GenBank/DDBJ whole genome shotgun (WGS) entry which is preliminary data.</text>
</comment>
<dbReference type="Pfam" id="PF13629">
    <property type="entry name" value="T2SS-T3SS_pil_N"/>
    <property type="match status" value="1"/>
</dbReference>
<gene>
    <name evidence="6" type="ORF">DFH01_26595</name>
</gene>
<dbReference type="GO" id="GO:0015627">
    <property type="term" value="C:type II protein secretion system complex"/>
    <property type="evidence" value="ECO:0007669"/>
    <property type="project" value="TreeGrafter"/>
</dbReference>
<dbReference type="InterPro" id="IPR007055">
    <property type="entry name" value="BON_dom"/>
</dbReference>